<evidence type="ECO:0000256" key="1">
    <source>
        <dbReference type="SAM" id="MobiDB-lite"/>
    </source>
</evidence>
<evidence type="ECO:0000313" key="3">
    <source>
        <dbReference type="Proteomes" id="UP000588068"/>
    </source>
</evidence>
<sequence length="82" mass="9509">MIEKPEEDFDGDEDDAVADADDPVLDHLLDDFDKRKKPAPRTGEPALRRLERRREEMETAAQLSDIDDYDIDEPGAARRRRK</sequence>
<comment type="caution">
    <text evidence="2">The sequence shown here is derived from an EMBL/GenBank/DDBJ whole genome shotgun (WGS) entry which is preliminary data.</text>
</comment>
<keyword evidence="3" id="KW-1185">Reference proteome</keyword>
<dbReference type="RefSeq" id="WP_184330046.1">
    <property type="nucleotide sequence ID" value="NZ_JACHHZ010000001.1"/>
</dbReference>
<organism evidence="2 3">
    <name type="scientific">Povalibacter uvarum</name>
    <dbReference type="NCBI Taxonomy" id="732238"/>
    <lineage>
        <taxon>Bacteria</taxon>
        <taxon>Pseudomonadati</taxon>
        <taxon>Pseudomonadota</taxon>
        <taxon>Gammaproteobacteria</taxon>
        <taxon>Steroidobacterales</taxon>
        <taxon>Steroidobacteraceae</taxon>
        <taxon>Povalibacter</taxon>
    </lineage>
</organism>
<protein>
    <submittedName>
        <fullName evidence="2">Uncharacterized protein</fullName>
    </submittedName>
</protein>
<feature type="compositionally biased region" description="Acidic residues" evidence="1">
    <location>
        <begin position="1"/>
        <end position="23"/>
    </location>
</feature>
<accession>A0A841HIB2</accession>
<reference evidence="2 3" key="1">
    <citation type="submission" date="2020-08" db="EMBL/GenBank/DDBJ databases">
        <title>Genomic Encyclopedia of Type Strains, Phase IV (KMG-IV): sequencing the most valuable type-strain genomes for metagenomic binning, comparative biology and taxonomic classification.</title>
        <authorList>
            <person name="Goeker M."/>
        </authorList>
    </citation>
    <scope>NUCLEOTIDE SEQUENCE [LARGE SCALE GENOMIC DNA]</scope>
    <source>
        <strain evidence="2 3">DSM 26723</strain>
    </source>
</reference>
<feature type="region of interest" description="Disordered" evidence="1">
    <location>
        <begin position="1"/>
        <end position="82"/>
    </location>
</feature>
<gene>
    <name evidence="2" type="ORF">HNQ60_001160</name>
</gene>
<dbReference type="AlphaFoldDB" id="A0A841HIB2"/>
<dbReference type="Proteomes" id="UP000588068">
    <property type="component" value="Unassembled WGS sequence"/>
</dbReference>
<name>A0A841HIB2_9GAMM</name>
<dbReference type="EMBL" id="JACHHZ010000001">
    <property type="protein sequence ID" value="MBB6092314.1"/>
    <property type="molecule type" value="Genomic_DNA"/>
</dbReference>
<feature type="compositionally biased region" description="Basic and acidic residues" evidence="1">
    <location>
        <begin position="24"/>
        <end position="34"/>
    </location>
</feature>
<feature type="compositionally biased region" description="Basic and acidic residues" evidence="1">
    <location>
        <begin position="46"/>
        <end position="57"/>
    </location>
</feature>
<evidence type="ECO:0000313" key="2">
    <source>
        <dbReference type="EMBL" id="MBB6092314.1"/>
    </source>
</evidence>
<proteinExistence type="predicted"/>